<dbReference type="PROSITE" id="PS50222">
    <property type="entry name" value="EF_HAND_2"/>
    <property type="match status" value="2"/>
</dbReference>
<organism evidence="6 7">
    <name type="scientific">Basidiobolus ranarum</name>
    <dbReference type="NCBI Taxonomy" id="34480"/>
    <lineage>
        <taxon>Eukaryota</taxon>
        <taxon>Fungi</taxon>
        <taxon>Fungi incertae sedis</taxon>
        <taxon>Zoopagomycota</taxon>
        <taxon>Entomophthoromycotina</taxon>
        <taxon>Basidiobolomycetes</taxon>
        <taxon>Basidiobolales</taxon>
        <taxon>Basidiobolaceae</taxon>
        <taxon>Basidiobolus</taxon>
    </lineage>
</organism>
<protein>
    <recommendedName>
        <fullName evidence="5">EF-hand domain-containing protein</fullName>
    </recommendedName>
</protein>
<sequence length="331" mass="38113">MSSLNSILDLAGRQYEHELLVRNAVEAFFEVDKNEDREVSPEELRAWWNLPKKVFDDLWERVDKDKSGSLSCIEFLELYQFYNNWCQGYCGSCEKLLLNTEETAYHSSKDETLCSNCFEKVADTADYSVNKSVQPTFGNLLSSEIHKEFERLDTDKDGTVSLKELEENYSSEYVQWYFTNFDEDSDQSLNEKEFGYGLIYLKIATGCDSCHKLVLKDGKSGYECSQCSDLILCQQCYSATPDIDHPCNVPLEPLRTTSFADLGLEVTETGLTVQEPEVYSAYRPFLKEIGLVEETSDTDPKTFDLDELFIKTNHPDYLENWQEISNFLKSN</sequence>
<dbReference type="PROSITE" id="PS00018">
    <property type="entry name" value="EF_HAND_1"/>
    <property type="match status" value="3"/>
</dbReference>
<dbReference type="SMART" id="SM00054">
    <property type="entry name" value="EFh"/>
    <property type="match status" value="4"/>
</dbReference>
<dbReference type="Pfam" id="PF13202">
    <property type="entry name" value="EF-hand_5"/>
    <property type="match status" value="1"/>
</dbReference>
<evidence type="ECO:0000256" key="1">
    <source>
        <dbReference type="ARBA" id="ARBA00022723"/>
    </source>
</evidence>
<evidence type="ECO:0000256" key="3">
    <source>
        <dbReference type="ARBA" id="ARBA00022833"/>
    </source>
</evidence>
<comment type="caution">
    <text evidence="6">The sequence shown here is derived from an EMBL/GenBank/DDBJ whole genome shotgun (WGS) entry which is preliminary data.</text>
</comment>
<reference evidence="6 7" key="1">
    <citation type="submission" date="2023-04" db="EMBL/GenBank/DDBJ databases">
        <title>Genome of Basidiobolus ranarum AG-B5.</title>
        <authorList>
            <person name="Stajich J.E."/>
            <person name="Carter-House D."/>
            <person name="Gryganskyi A."/>
        </authorList>
    </citation>
    <scope>NUCLEOTIDE SEQUENCE [LARGE SCALE GENOMIC DNA]</scope>
    <source>
        <strain evidence="6 7">AG-B5</strain>
    </source>
</reference>
<dbReference type="InterPro" id="IPR018247">
    <property type="entry name" value="EF_Hand_1_Ca_BS"/>
</dbReference>
<feature type="domain" description="EF-hand" evidence="5">
    <location>
        <begin position="50"/>
        <end position="85"/>
    </location>
</feature>
<dbReference type="SUPFAM" id="SSF57850">
    <property type="entry name" value="RING/U-box"/>
    <property type="match status" value="1"/>
</dbReference>
<evidence type="ECO:0000313" key="7">
    <source>
        <dbReference type="Proteomes" id="UP001479436"/>
    </source>
</evidence>
<evidence type="ECO:0000256" key="4">
    <source>
        <dbReference type="ARBA" id="ARBA00022837"/>
    </source>
</evidence>
<dbReference type="Gene3D" id="3.30.60.90">
    <property type="match status" value="1"/>
</dbReference>
<proteinExistence type="predicted"/>
<dbReference type="InterPro" id="IPR011992">
    <property type="entry name" value="EF-hand-dom_pair"/>
</dbReference>
<dbReference type="InterPro" id="IPR043145">
    <property type="entry name" value="Znf_ZZ_sf"/>
</dbReference>
<dbReference type="Proteomes" id="UP001479436">
    <property type="component" value="Unassembled WGS sequence"/>
</dbReference>
<feature type="domain" description="EF-hand" evidence="5">
    <location>
        <begin position="140"/>
        <end position="175"/>
    </location>
</feature>
<accession>A0ABR2WNQ7</accession>
<dbReference type="SUPFAM" id="SSF47473">
    <property type="entry name" value="EF-hand"/>
    <property type="match status" value="1"/>
</dbReference>
<evidence type="ECO:0000259" key="5">
    <source>
        <dbReference type="PROSITE" id="PS50222"/>
    </source>
</evidence>
<keyword evidence="1" id="KW-0479">Metal-binding</keyword>
<keyword evidence="7" id="KW-1185">Reference proteome</keyword>
<keyword evidence="4" id="KW-0106">Calcium</keyword>
<evidence type="ECO:0000313" key="6">
    <source>
        <dbReference type="EMBL" id="KAK9763168.1"/>
    </source>
</evidence>
<keyword evidence="2" id="KW-0863">Zinc-finger</keyword>
<dbReference type="Gene3D" id="1.10.238.10">
    <property type="entry name" value="EF-hand"/>
    <property type="match status" value="2"/>
</dbReference>
<keyword evidence="3" id="KW-0862">Zinc</keyword>
<dbReference type="EMBL" id="JASJQH010000716">
    <property type="protein sequence ID" value="KAK9763168.1"/>
    <property type="molecule type" value="Genomic_DNA"/>
</dbReference>
<gene>
    <name evidence="6" type="ORF">K7432_010414</name>
</gene>
<evidence type="ECO:0000256" key="2">
    <source>
        <dbReference type="ARBA" id="ARBA00022771"/>
    </source>
</evidence>
<dbReference type="InterPro" id="IPR002048">
    <property type="entry name" value="EF_hand_dom"/>
</dbReference>
<name>A0ABR2WNQ7_9FUNG</name>